<comment type="caution">
    <text evidence="1">The sequence shown here is derived from an EMBL/GenBank/DDBJ whole genome shotgun (WGS) entry which is preliminary data.</text>
</comment>
<feature type="non-terminal residue" evidence="1">
    <location>
        <position position="1"/>
    </location>
</feature>
<dbReference type="Proteomes" id="UP000789702">
    <property type="component" value="Unassembled WGS sequence"/>
</dbReference>
<evidence type="ECO:0000313" key="2">
    <source>
        <dbReference type="Proteomes" id="UP000789702"/>
    </source>
</evidence>
<sequence>SRYQFTTIPFSSRVFNYGQEKVRGVNLGGCCRVNALKWITPSLFEQFVGAPQEAVDEYTFTQVLGHDEAKRQLQKHWSTWVTEKDIETLASYGLNHLRIPVGYWAFDKTPEEPFVKGAFKYLQKAVRWAKKYNLKVILDLHGAPGSQNGFDNSGRRGPVGWQTSSADNIPRTIKAVKIMTEKFNSPEFKNTVTAINVLNEPARQVAYHSSLSNLNIKNKIKNVNLFVIILYNSWGGNQLNLTQKFYKDSYKVIRHLNSDILVVFHTVFLPLKAWQTFLNSSEFDRVVLDTHSYAVFDYSLLALNPEQRLLNFSCSNKADITSNQGIWTLVGEWSLAITDCTKWLNGFGRGARYDGTYDKNRGPICPNCTCQGEGNYSNWTNDYKNYLKQYASAQMDAYEAGIGWIFWNFKAENSPHWDFMLGIREGWIPRTPEERAYTLTFLNKLYVDKMELDNNISSNVYTTSKNEEKNEKLVPKFWVDKYKKEASKNWDLFYKRNTTKFFKNRNWIGREFPELSFESDLKQERKVILELGCGVGNFMFPVLESNPNFFIYGCDFSKRAIEFNHEQYDNSRCHAFVCDLTTDNLKDNIPSGNIDVVSLIFILSAIPPENHYTVIRNISEVTKKGSIICFRDYAKNDETEIRFSSITAQHKLQENLYVRQDGTMSYFFTLEYLKEIFEKNGFFEFFDGGYVARETVNRAKDLCVDRKFLQARFRRL</sequence>
<evidence type="ECO:0000313" key="1">
    <source>
        <dbReference type="EMBL" id="CAG8584473.1"/>
    </source>
</evidence>
<proteinExistence type="predicted"/>
<keyword evidence="2" id="KW-1185">Reference proteome</keyword>
<reference evidence="1" key="1">
    <citation type="submission" date="2021-06" db="EMBL/GenBank/DDBJ databases">
        <authorList>
            <person name="Kallberg Y."/>
            <person name="Tangrot J."/>
            <person name="Rosling A."/>
        </authorList>
    </citation>
    <scope>NUCLEOTIDE SEQUENCE</scope>
    <source>
        <strain evidence="1">IL203A</strain>
    </source>
</reference>
<dbReference type="EMBL" id="CAJVPU010008485">
    <property type="protein sequence ID" value="CAG8584473.1"/>
    <property type="molecule type" value="Genomic_DNA"/>
</dbReference>
<gene>
    <name evidence="1" type="ORF">DHETER_LOCUS6610</name>
</gene>
<accession>A0ACA9MG20</accession>
<protein>
    <submittedName>
        <fullName evidence="1">15044_t:CDS:1</fullName>
    </submittedName>
</protein>
<organism evidence="1 2">
    <name type="scientific">Dentiscutata heterogama</name>
    <dbReference type="NCBI Taxonomy" id="1316150"/>
    <lineage>
        <taxon>Eukaryota</taxon>
        <taxon>Fungi</taxon>
        <taxon>Fungi incertae sedis</taxon>
        <taxon>Mucoromycota</taxon>
        <taxon>Glomeromycotina</taxon>
        <taxon>Glomeromycetes</taxon>
        <taxon>Diversisporales</taxon>
        <taxon>Gigasporaceae</taxon>
        <taxon>Dentiscutata</taxon>
    </lineage>
</organism>
<name>A0ACA9MG20_9GLOM</name>